<dbReference type="InterPro" id="IPR011042">
    <property type="entry name" value="6-blade_b-propeller_TolB-like"/>
</dbReference>
<evidence type="ECO:0000259" key="5">
    <source>
        <dbReference type="Pfam" id="PF03088"/>
    </source>
</evidence>
<keyword evidence="3" id="KW-0926">Vacuole</keyword>
<dbReference type="GO" id="GO:0012505">
    <property type="term" value="C:endomembrane system"/>
    <property type="evidence" value="ECO:0007669"/>
    <property type="project" value="TreeGrafter"/>
</dbReference>
<dbReference type="GO" id="GO:0016787">
    <property type="term" value="F:hydrolase activity"/>
    <property type="evidence" value="ECO:0007669"/>
    <property type="project" value="TreeGrafter"/>
</dbReference>
<evidence type="ECO:0000256" key="2">
    <source>
        <dbReference type="ARBA" id="ARBA00009191"/>
    </source>
</evidence>
<comment type="subcellular location">
    <subcellularLocation>
        <location evidence="1">Vacuole</location>
    </subcellularLocation>
</comment>
<sequence>MRNFISSDLEDILCYIPLYLSSMLKYLLRGVLIVDGYRYEISPVECELRLFILLEGEATGKLLRYDTPTKTSNVVVLDGLVFPNGVQFSKDQSFLLYIETTNCRAMKL</sequence>
<evidence type="ECO:0000313" key="6">
    <source>
        <dbReference type="EMBL" id="KAK7394533.1"/>
    </source>
</evidence>
<evidence type="ECO:0000313" key="7">
    <source>
        <dbReference type="Proteomes" id="UP001386955"/>
    </source>
</evidence>
<dbReference type="SUPFAM" id="SSF63829">
    <property type="entry name" value="Calcium-dependent phosphotriesterase"/>
    <property type="match status" value="1"/>
</dbReference>
<evidence type="ECO:0000256" key="3">
    <source>
        <dbReference type="ARBA" id="ARBA00022554"/>
    </source>
</evidence>
<feature type="domain" description="Strictosidine synthase conserved region" evidence="5">
    <location>
        <begin position="51"/>
        <end position="107"/>
    </location>
</feature>
<gene>
    <name evidence="6" type="ORF">VNO78_15062</name>
</gene>
<dbReference type="Pfam" id="PF03088">
    <property type="entry name" value="Str_synth"/>
    <property type="match status" value="1"/>
</dbReference>
<evidence type="ECO:0000256" key="1">
    <source>
        <dbReference type="ARBA" id="ARBA00004116"/>
    </source>
</evidence>
<dbReference type="PANTHER" id="PTHR10426">
    <property type="entry name" value="STRICTOSIDINE SYNTHASE-RELATED"/>
    <property type="match status" value="1"/>
</dbReference>
<dbReference type="EMBL" id="JAYMYS010000004">
    <property type="protein sequence ID" value="KAK7394533.1"/>
    <property type="molecule type" value="Genomic_DNA"/>
</dbReference>
<evidence type="ECO:0000256" key="4">
    <source>
        <dbReference type="ARBA" id="ARBA00023180"/>
    </source>
</evidence>
<dbReference type="InterPro" id="IPR018119">
    <property type="entry name" value="Strictosidine_synth_cons-reg"/>
</dbReference>
<organism evidence="6 7">
    <name type="scientific">Psophocarpus tetragonolobus</name>
    <name type="common">Winged bean</name>
    <name type="synonym">Dolichos tetragonolobus</name>
    <dbReference type="NCBI Taxonomy" id="3891"/>
    <lineage>
        <taxon>Eukaryota</taxon>
        <taxon>Viridiplantae</taxon>
        <taxon>Streptophyta</taxon>
        <taxon>Embryophyta</taxon>
        <taxon>Tracheophyta</taxon>
        <taxon>Spermatophyta</taxon>
        <taxon>Magnoliopsida</taxon>
        <taxon>eudicotyledons</taxon>
        <taxon>Gunneridae</taxon>
        <taxon>Pentapetalae</taxon>
        <taxon>rosids</taxon>
        <taxon>fabids</taxon>
        <taxon>Fabales</taxon>
        <taxon>Fabaceae</taxon>
        <taxon>Papilionoideae</taxon>
        <taxon>50 kb inversion clade</taxon>
        <taxon>NPAAA clade</taxon>
        <taxon>indigoferoid/millettioid clade</taxon>
        <taxon>Phaseoleae</taxon>
        <taxon>Psophocarpus</taxon>
    </lineage>
</organism>
<name>A0AAN9SDC0_PSOTE</name>
<protein>
    <recommendedName>
        <fullName evidence="5">Strictosidine synthase conserved region domain-containing protein</fullName>
    </recommendedName>
</protein>
<accession>A0AAN9SDC0</accession>
<comment type="similarity">
    <text evidence="2">Belongs to the strictosidine synthase family.</text>
</comment>
<keyword evidence="4" id="KW-0325">Glycoprotein</keyword>
<comment type="caution">
    <text evidence="6">The sequence shown here is derived from an EMBL/GenBank/DDBJ whole genome shotgun (WGS) entry which is preliminary data.</text>
</comment>
<dbReference type="AlphaFoldDB" id="A0AAN9SDC0"/>
<dbReference type="PANTHER" id="PTHR10426:SF21">
    <property type="entry name" value="PROTEIN STRICTOSIDINE SYNTHASE-LIKE 13"/>
    <property type="match status" value="1"/>
</dbReference>
<proteinExistence type="inferred from homology"/>
<keyword evidence="7" id="KW-1185">Reference proteome</keyword>
<dbReference type="GO" id="GO:0005773">
    <property type="term" value="C:vacuole"/>
    <property type="evidence" value="ECO:0007669"/>
    <property type="project" value="UniProtKB-SubCell"/>
</dbReference>
<dbReference type="Proteomes" id="UP001386955">
    <property type="component" value="Unassembled WGS sequence"/>
</dbReference>
<reference evidence="6 7" key="1">
    <citation type="submission" date="2024-01" db="EMBL/GenBank/DDBJ databases">
        <title>The genomes of 5 underutilized Papilionoideae crops provide insights into root nodulation and disease resistanc.</title>
        <authorList>
            <person name="Jiang F."/>
        </authorList>
    </citation>
    <scope>NUCLEOTIDE SEQUENCE [LARGE SCALE GENOMIC DNA]</scope>
    <source>
        <strain evidence="6">DUOXIRENSHENG_FW03</strain>
        <tissue evidence="6">Leaves</tissue>
    </source>
</reference>
<dbReference type="Gene3D" id="2.120.10.30">
    <property type="entry name" value="TolB, C-terminal domain"/>
    <property type="match status" value="1"/>
</dbReference>